<dbReference type="AlphaFoldDB" id="A0A0K1Q511"/>
<evidence type="ECO:0000256" key="4">
    <source>
        <dbReference type="ARBA" id="ARBA00023136"/>
    </source>
</evidence>
<protein>
    <submittedName>
        <fullName evidence="6">Glycerol-3-phosphate transporter</fullName>
    </submittedName>
</protein>
<feature type="transmembrane region" description="Helical" evidence="5">
    <location>
        <begin position="82"/>
        <end position="100"/>
    </location>
</feature>
<evidence type="ECO:0000313" key="7">
    <source>
        <dbReference type="Proteomes" id="UP000064967"/>
    </source>
</evidence>
<keyword evidence="2 5" id="KW-0812">Transmembrane</keyword>
<dbReference type="GO" id="GO:0016020">
    <property type="term" value="C:membrane"/>
    <property type="evidence" value="ECO:0007669"/>
    <property type="project" value="UniProtKB-ARBA"/>
</dbReference>
<evidence type="ECO:0000256" key="2">
    <source>
        <dbReference type="ARBA" id="ARBA00022692"/>
    </source>
</evidence>
<accession>A0A0K1Q511</accession>
<gene>
    <name evidence="6" type="ORF">AKJ09_07589</name>
</gene>
<evidence type="ECO:0000256" key="3">
    <source>
        <dbReference type="ARBA" id="ARBA00022989"/>
    </source>
</evidence>
<dbReference type="GO" id="GO:0012505">
    <property type="term" value="C:endomembrane system"/>
    <property type="evidence" value="ECO:0007669"/>
    <property type="project" value="UniProtKB-SubCell"/>
</dbReference>
<reference evidence="6 7" key="1">
    <citation type="submission" date="2015-08" db="EMBL/GenBank/DDBJ databases">
        <authorList>
            <person name="Babu N.S."/>
            <person name="Beckwith C.J."/>
            <person name="Beseler K.G."/>
            <person name="Brison A."/>
            <person name="Carone J.V."/>
            <person name="Caskin T.P."/>
            <person name="Diamond M."/>
            <person name="Durham M.E."/>
            <person name="Foxe J.M."/>
            <person name="Go M."/>
            <person name="Henderson B.A."/>
            <person name="Jones I.B."/>
            <person name="McGettigan J.A."/>
            <person name="Micheletti S.J."/>
            <person name="Nasrallah M.E."/>
            <person name="Ortiz D."/>
            <person name="Piller C.R."/>
            <person name="Privatt S.R."/>
            <person name="Schneider S.L."/>
            <person name="Sharp S."/>
            <person name="Smith T.C."/>
            <person name="Stanton J.D."/>
            <person name="Ullery H.E."/>
            <person name="Wilson R.J."/>
            <person name="Serrano M.G."/>
            <person name="Buck G."/>
            <person name="Lee V."/>
            <person name="Wang Y."/>
            <person name="Carvalho R."/>
            <person name="Voegtly L."/>
            <person name="Shi R."/>
            <person name="Duckworth R."/>
            <person name="Johnson A."/>
            <person name="Loviza R."/>
            <person name="Walstead R."/>
            <person name="Shah Z."/>
            <person name="Kiflezghi M."/>
            <person name="Wade K."/>
            <person name="Ball S.L."/>
            <person name="Bradley K.W."/>
            <person name="Asai D.J."/>
            <person name="Bowman C.A."/>
            <person name="Russell D.A."/>
            <person name="Pope W.H."/>
            <person name="Jacobs-Sera D."/>
            <person name="Hendrix R.W."/>
            <person name="Hatfull G.F."/>
        </authorList>
    </citation>
    <scope>NUCLEOTIDE SEQUENCE [LARGE SCALE GENOMIC DNA]</scope>
    <source>
        <strain evidence="6 7">DSM 27648</strain>
    </source>
</reference>
<dbReference type="STRING" id="1391654.AKJ09_07589"/>
<feature type="transmembrane region" description="Helical" evidence="5">
    <location>
        <begin position="182"/>
        <end position="206"/>
    </location>
</feature>
<feature type="transmembrane region" description="Helical" evidence="5">
    <location>
        <begin position="384"/>
        <end position="404"/>
    </location>
</feature>
<dbReference type="PANTHER" id="PTHR43826">
    <property type="entry name" value="GLUCOSE-6-PHOSPHATE EXCHANGER SLC37A4"/>
    <property type="match status" value="1"/>
</dbReference>
<feature type="transmembrane region" description="Helical" evidence="5">
    <location>
        <begin position="112"/>
        <end position="131"/>
    </location>
</feature>
<feature type="transmembrane region" description="Helical" evidence="5">
    <location>
        <begin position="416"/>
        <end position="442"/>
    </location>
</feature>
<proteinExistence type="predicted"/>
<keyword evidence="3 5" id="KW-1133">Transmembrane helix</keyword>
<organism evidence="6 7">
    <name type="scientific">Labilithrix luteola</name>
    <dbReference type="NCBI Taxonomy" id="1391654"/>
    <lineage>
        <taxon>Bacteria</taxon>
        <taxon>Pseudomonadati</taxon>
        <taxon>Myxococcota</taxon>
        <taxon>Polyangia</taxon>
        <taxon>Polyangiales</taxon>
        <taxon>Labilitrichaceae</taxon>
        <taxon>Labilithrix</taxon>
    </lineage>
</organism>
<feature type="transmembrane region" description="Helical" evidence="5">
    <location>
        <begin position="212"/>
        <end position="233"/>
    </location>
</feature>
<feature type="transmembrane region" description="Helical" evidence="5">
    <location>
        <begin position="151"/>
        <end position="170"/>
    </location>
</feature>
<feature type="transmembrane region" description="Helical" evidence="5">
    <location>
        <begin position="12"/>
        <end position="30"/>
    </location>
</feature>
<dbReference type="InterPro" id="IPR051337">
    <property type="entry name" value="OPA_Antiporter"/>
</dbReference>
<dbReference type="InterPro" id="IPR036259">
    <property type="entry name" value="MFS_trans_sf"/>
</dbReference>
<dbReference type="PATRIC" id="fig|1391654.3.peg.7701"/>
<comment type="subcellular location">
    <subcellularLocation>
        <location evidence="1">Endomembrane system</location>
        <topology evidence="1">Multi-pass membrane protein</topology>
    </subcellularLocation>
</comment>
<evidence type="ECO:0000256" key="1">
    <source>
        <dbReference type="ARBA" id="ARBA00004127"/>
    </source>
</evidence>
<dbReference type="EMBL" id="CP012333">
    <property type="protein sequence ID" value="AKV00926.1"/>
    <property type="molecule type" value="Genomic_DNA"/>
</dbReference>
<evidence type="ECO:0000313" key="6">
    <source>
        <dbReference type="EMBL" id="AKV00926.1"/>
    </source>
</evidence>
<dbReference type="PANTHER" id="PTHR43826:SF3">
    <property type="entry name" value="GLUCOSE-6-PHOSPHATE EXCHANGER SLC37A4"/>
    <property type="match status" value="1"/>
</dbReference>
<dbReference type="InterPro" id="IPR011701">
    <property type="entry name" value="MFS"/>
</dbReference>
<dbReference type="GO" id="GO:0061513">
    <property type="term" value="F:glucose 6-phosphate:phosphate antiporter activity"/>
    <property type="evidence" value="ECO:0007669"/>
    <property type="project" value="TreeGrafter"/>
</dbReference>
<name>A0A0K1Q511_9BACT</name>
<feature type="transmembrane region" description="Helical" evidence="5">
    <location>
        <begin position="454"/>
        <end position="471"/>
    </location>
</feature>
<keyword evidence="7" id="KW-1185">Reference proteome</keyword>
<feature type="transmembrane region" description="Helical" evidence="5">
    <location>
        <begin position="360"/>
        <end position="378"/>
    </location>
</feature>
<dbReference type="SUPFAM" id="SSF103473">
    <property type="entry name" value="MFS general substrate transporter"/>
    <property type="match status" value="1"/>
</dbReference>
<dbReference type="GO" id="GO:0035435">
    <property type="term" value="P:phosphate ion transmembrane transport"/>
    <property type="evidence" value="ECO:0007669"/>
    <property type="project" value="TreeGrafter"/>
</dbReference>
<dbReference type="Proteomes" id="UP000064967">
    <property type="component" value="Chromosome"/>
</dbReference>
<dbReference type="KEGG" id="llu:AKJ09_07589"/>
<keyword evidence="4 5" id="KW-0472">Membrane</keyword>
<dbReference type="Gene3D" id="1.20.1250.20">
    <property type="entry name" value="MFS general substrate transporter like domains"/>
    <property type="match status" value="2"/>
</dbReference>
<feature type="transmembrane region" description="Helical" evidence="5">
    <location>
        <begin position="330"/>
        <end position="348"/>
    </location>
</feature>
<evidence type="ECO:0000256" key="5">
    <source>
        <dbReference type="SAM" id="Phobius"/>
    </source>
</evidence>
<dbReference type="RefSeq" id="WP_240488686.1">
    <property type="nucleotide sequence ID" value="NZ_CP012333.1"/>
</dbReference>
<dbReference type="Pfam" id="PF07690">
    <property type="entry name" value="MFS_1"/>
    <property type="match status" value="1"/>
</dbReference>
<sequence length="497" mass="53058">MLRADMPGWLKDFLPIVALLALVVVVVGRLPKVDLGHDKAFLRRRFMNWFPVGLTYAFLYMGRYNLNACIGHVFDKAQFSDIYFWGTLTYGFSFVINGPLTDRLGGKKTIILAALGAIAANVGIGLLVQHAMVGGEVPKDARAGLVPTLSVLYALNMYFQSFGAVSIVKVNSAWFHLRERGTFGGIFGILISLGLYFAYDWCAFILKTSGPAAVFFVPSAILAVFAVLDLILVRDTPGEAGLKDFDLGDASSGDDGPRKPIGEVVTMMLKNPAIITIALIEFCSGYLRNSILQYYKPFAKETGRVATEAAQKAAALAGNVAPSDFVHDHWGMLNCMAGIAGGVVAGIISDRVFGSRRGPVAGVLYLTMIVGAGLMFVALPTAGIGWVVVLMSLAIIGVHGMLSGTASMDFGGKKNVGIVVGVIDGFVYLGTAAEALVLGRVLPKDQLAHDAHNWWTWPAVMLPAAILGFGLSTRVWNARPKAAAPASSQQEPQKQAA</sequence>
<feature type="transmembrane region" description="Helical" evidence="5">
    <location>
        <begin position="46"/>
        <end position="62"/>
    </location>
</feature>